<evidence type="ECO:0000313" key="1">
    <source>
        <dbReference type="EMBL" id="KFN10492.1"/>
    </source>
</evidence>
<reference evidence="1 2" key="1">
    <citation type="submission" date="2014-04" db="EMBL/GenBank/DDBJ databases">
        <authorList>
            <person name="Bishop-Lilly K.A."/>
            <person name="Broomall S.M."/>
            <person name="Chain P.S."/>
            <person name="Chertkov O."/>
            <person name="Coyne S.R."/>
            <person name="Daligault H.E."/>
            <person name="Davenport K.W."/>
            <person name="Erkkila T."/>
            <person name="Frey K.G."/>
            <person name="Gibbons H.S."/>
            <person name="Gu W."/>
            <person name="Jaissle J."/>
            <person name="Johnson S.L."/>
            <person name="Koroleva G.I."/>
            <person name="Ladner J.T."/>
            <person name="Lo C.-C."/>
            <person name="Minogue T.D."/>
            <person name="Munk C."/>
            <person name="Palacios G.F."/>
            <person name="Redden C.L."/>
            <person name="Rosenzweig C.N."/>
            <person name="Scholz M.B."/>
            <person name="Teshima H."/>
            <person name="Xu Y."/>
        </authorList>
    </citation>
    <scope>NUCLEOTIDE SEQUENCE [LARGE SCALE GENOMIC DNA]</scope>
    <source>
        <strain evidence="1 2">8244</strain>
    </source>
</reference>
<organism evidence="1 2">
    <name type="scientific">Paenibacillus macerans</name>
    <name type="common">Bacillus macerans</name>
    <dbReference type="NCBI Taxonomy" id="44252"/>
    <lineage>
        <taxon>Bacteria</taxon>
        <taxon>Bacillati</taxon>
        <taxon>Bacillota</taxon>
        <taxon>Bacilli</taxon>
        <taxon>Bacillales</taxon>
        <taxon>Paenibacillaceae</taxon>
        <taxon>Paenibacillus</taxon>
    </lineage>
</organism>
<protein>
    <recommendedName>
        <fullName evidence="3">Nucleotidyltransferase family protein</fullName>
    </recommendedName>
</protein>
<name>A0A090ZIM8_PAEMA</name>
<evidence type="ECO:0008006" key="3">
    <source>
        <dbReference type="Google" id="ProtNLM"/>
    </source>
</evidence>
<dbReference type="HOGENOM" id="CLU_2466100_0_0_9"/>
<dbReference type="PATRIC" id="fig|44252.3.peg.1477"/>
<dbReference type="PANTHER" id="PTHR39166">
    <property type="entry name" value="BLL1166 PROTEIN"/>
    <property type="match status" value="1"/>
</dbReference>
<dbReference type="GeneID" id="80426594"/>
<dbReference type="STRING" id="44252.DJ90_1014"/>
<keyword evidence="2" id="KW-1185">Reference proteome</keyword>
<dbReference type="PANTHER" id="PTHR39166:SF1">
    <property type="entry name" value="BLL1166 PROTEIN"/>
    <property type="match status" value="1"/>
</dbReference>
<gene>
    <name evidence="1" type="ORF">DJ90_1014</name>
</gene>
<proteinExistence type="predicted"/>
<evidence type="ECO:0000313" key="2">
    <source>
        <dbReference type="Proteomes" id="UP000029278"/>
    </source>
</evidence>
<dbReference type="EMBL" id="JMQA01000018">
    <property type="protein sequence ID" value="KFN10492.1"/>
    <property type="molecule type" value="Genomic_DNA"/>
</dbReference>
<dbReference type="RefSeq" id="WP_051985291.1">
    <property type="nucleotide sequence ID" value="NZ_JAKOBR010000006.1"/>
</dbReference>
<dbReference type="Proteomes" id="UP000029278">
    <property type="component" value="Unassembled WGS sequence"/>
</dbReference>
<dbReference type="Pfam" id="PF06042">
    <property type="entry name" value="NTP_transf_6"/>
    <property type="match status" value="1"/>
</dbReference>
<sequence>MTMDLSTLEKRLIEIIKLSPILVEVFELNHKLNLREYYIGAGCIAQTVWNYLIGNPLEYAIKDIDIVYFDIDLTYQKEDGVIKLGQER</sequence>
<comment type="caution">
    <text evidence="1">The sequence shown here is derived from an EMBL/GenBank/DDBJ whole genome shotgun (WGS) entry which is preliminary data.</text>
</comment>
<accession>A0A090ZIM8</accession>
<dbReference type="AlphaFoldDB" id="A0A090ZIM8"/>
<dbReference type="InterPro" id="IPR009267">
    <property type="entry name" value="NTP_transf_6"/>
</dbReference>